<name>A0A1F7HCB6_9BACT</name>
<gene>
    <name evidence="2" type="ORF">A3D06_02160</name>
</gene>
<organism evidence="2 3">
    <name type="scientific">Candidatus Roizmanbacteria bacterium RIFCSPHIGHO2_02_FULL_40_9</name>
    <dbReference type="NCBI Taxonomy" id="1802042"/>
    <lineage>
        <taxon>Bacteria</taxon>
        <taxon>Candidatus Roizmaniibacteriota</taxon>
    </lineage>
</organism>
<sequence length="509" mass="59807">MYDMMLPRNYYLDGKKLIKIYSQKPEEFWLKSGKQRALTLFHEMAHRVPAYKKFLKNNGINPRSIKTDSDFKYIPTIDKDTYLRKHDLSELCWDGKLSKGQWTISATSGSTGEPFYFPRTKDQDLQYAAVAEAYLLTNFQIDKKSTLYIVGFPMGVWIGGMFTYQALRYIAERGNYNLSVITPGINKEEIIKAVKKLGHYYDQIIIGSYGPFLKDILDDGEAQGIDWKKYHMRFIFSAEGFTEKFRDYVLKKVNVRDIYTSTLNHYGTVDLGTMSYETPMSIYIRRKALENKKLYGALFDKSHRLPTFTQYDPLLFYFEQNRENRLLCSAYSGIPLIRYDLKDNGGVKTFTEVNDIFKSHGVNLKKEIIKNKLGATLWKLPFVYVYERSDFSVSFHAFQIYPETIRKALQRDEIENSITGKFTMMVKFDKGQNQIFEVNVEMKKGIRHSIKLEKEVQKHVLDQLIHESSEYRETFRLKGNRVLPRIVLWLYEDLLYFKPGTKQKWVKNV</sequence>
<dbReference type="EMBL" id="MFZS01000035">
    <property type="protein sequence ID" value="OGK28634.1"/>
    <property type="molecule type" value="Genomic_DNA"/>
</dbReference>
<dbReference type="Gene3D" id="3.40.50.12780">
    <property type="entry name" value="N-terminal domain of ligase-like"/>
    <property type="match status" value="1"/>
</dbReference>
<comment type="caution">
    <text evidence="2">The sequence shown here is derived from an EMBL/GenBank/DDBJ whole genome shotgun (WGS) entry which is preliminary data.</text>
</comment>
<dbReference type="PANTHER" id="PTHR43845:SF1">
    <property type="entry name" value="BLR5969 PROTEIN"/>
    <property type="match status" value="1"/>
</dbReference>
<feature type="transmembrane region" description="Helical" evidence="1">
    <location>
        <begin position="147"/>
        <end position="167"/>
    </location>
</feature>
<proteinExistence type="predicted"/>
<evidence type="ECO:0000313" key="2">
    <source>
        <dbReference type="EMBL" id="OGK28634.1"/>
    </source>
</evidence>
<dbReference type="AlphaFoldDB" id="A0A1F7HCB6"/>
<evidence type="ECO:0000313" key="3">
    <source>
        <dbReference type="Proteomes" id="UP000177027"/>
    </source>
</evidence>
<dbReference type="Proteomes" id="UP000177027">
    <property type="component" value="Unassembled WGS sequence"/>
</dbReference>
<reference evidence="2 3" key="1">
    <citation type="journal article" date="2016" name="Nat. Commun.">
        <title>Thousands of microbial genomes shed light on interconnected biogeochemical processes in an aquifer system.</title>
        <authorList>
            <person name="Anantharaman K."/>
            <person name="Brown C.T."/>
            <person name="Hug L.A."/>
            <person name="Sharon I."/>
            <person name="Castelle C.J."/>
            <person name="Probst A.J."/>
            <person name="Thomas B.C."/>
            <person name="Singh A."/>
            <person name="Wilkins M.J."/>
            <person name="Karaoz U."/>
            <person name="Brodie E.L."/>
            <person name="Williams K.H."/>
            <person name="Hubbard S.S."/>
            <person name="Banfield J.F."/>
        </authorList>
    </citation>
    <scope>NUCLEOTIDE SEQUENCE [LARGE SCALE GENOMIC DNA]</scope>
</reference>
<keyword evidence="1" id="KW-1133">Transmembrane helix</keyword>
<keyword evidence="1" id="KW-0812">Transmembrane</keyword>
<evidence type="ECO:0000256" key="1">
    <source>
        <dbReference type="SAM" id="Phobius"/>
    </source>
</evidence>
<dbReference type="PANTHER" id="PTHR43845">
    <property type="entry name" value="BLR5969 PROTEIN"/>
    <property type="match status" value="1"/>
</dbReference>
<keyword evidence="1" id="KW-0472">Membrane</keyword>
<accession>A0A1F7HCB6</accession>
<dbReference type="InterPro" id="IPR042099">
    <property type="entry name" value="ANL_N_sf"/>
</dbReference>
<protein>
    <submittedName>
        <fullName evidence="2">Uncharacterized protein</fullName>
    </submittedName>
</protein>